<proteinExistence type="predicted"/>
<name>A0A2P2Q234_RHIMU</name>
<dbReference type="AlphaFoldDB" id="A0A2P2Q234"/>
<evidence type="ECO:0000313" key="1">
    <source>
        <dbReference type="EMBL" id="MBX61017.1"/>
    </source>
</evidence>
<dbReference type="EMBL" id="GGEC01080533">
    <property type="protein sequence ID" value="MBX61017.1"/>
    <property type="molecule type" value="Transcribed_RNA"/>
</dbReference>
<sequence length="35" mass="3971">MTMSILSYFTSVHRNFSVHLGSCKQAVAVMFFVKC</sequence>
<reference evidence="1" key="1">
    <citation type="submission" date="2018-02" db="EMBL/GenBank/DDBJ databases">
        <title>Rhizophora mucronata_Transcriptome.</title>
        <authorList>
            <person name="Meera S.P."/>
            <person name="Sreeshan A."/>
            <person name="Augustine A."/>
        </authorList>
    </citation>
    <scope>NUCLEOTIDE SEQUENCE</scope>
    <source>
        <tissue evidence="1">Leaf</tissue>
    </source>
</reference>
<accession>A0A2P2Q234</accession>
<organism evidence="1">
    <name type="scientific">Rhizophora mucronata</name>
    <name type="common">Asiatic mangrove</name>
    <dbReference type="NCBI Taxonomy" id="61149"/>
    <lineage>
        <taxon>Eukaryota</taxon>
        <taxon>Viridiplantae</taxon>
        <taxon>Streptophyta</taxon>
        <taxon>Embryophyta</taxon>
        <taxon>Tracheophyta</taxon>
        <taxon>Spermatophyta</taxon>
        <taxon>Magnoliopsida</taxon>
        <taxon>eudicotyledons</taxon>
        <taxon>Gunneridae</taxon>
        <taxon>Pentapetalae</taxon>
        <taxon>rosids</taxon>
        <taxon>fabids</taxon>
        <taxon>Malpighiales</taxon>
        <taxon>Rhizophoraceae</taxon>
        <taxon>Rhizophora</taxon>
    </lineage>
</organism>
<protein>
    <submittedName>
        <fullName evidence="1">Uncharacterized protein</fullName>
    </submittedName>
</protein>